<reference evidence="1 2" key="1">
    <citation type="submission" date="2016-01" db="EMBL/GenBank/DDBJ databases">
        <title>Draft Genome Sequences of Seven Thermophilic Sporeformers Isolated from Foods.</title>
        <authorList>
            <person name="Berendsen E.M."/>
            <person name="Wells-Bennik M.H."/>
            <person name="Krawcyk A.O."/>
            <person name="De Jong A."/>
            <person name="Holsappel S."/>
            <person name="Eijlander R.T."/>
            <person name="Kuipers O.P."/>
        </authorList>
    </citation>
    <scope>NUCLEOTIDE SEQUENCE [LARGE SCALE GENOMIC DNA]</scope>
    <source>
        <strain evidence="1 2">B4135</strain>
    </source>
</reference>
<evidence type="ECO:0000313" key="1">
    <source>
        <dbReference type="EMBL" id="KYD22662.1"/>
    </source>
</evidence>
<comment type="caution">
    <text evidence="1">The sequence shown here is derived from an EMBL/GenBank/DDBJ whole genome shotgun (WGS) entry which is preliminary data.</text>
</comment>
<evidence type="ECO:0000313" key="2">
    <source>
        <dbReference type="Proteomes" id="UP000075683"/>
    </source>
</evidence>
<protein>
    <submittedName>
        <fullName evidence="1">Uncharacterized protein</fullName>
    </submittedName>
</protein>
<dbReference type="Proteomes" id="UP000075683">
    <property type="component" value="Unassembled WGS sequence"/>
</dbReference>
<name>A0A150MEG4_9BACI</name>
<dbReference type="EMBL" id="LQYT01000009">
    <property type="protein sequence ID" value="KYD22662.1"/>
    <property type="molecule type" value="Genomic_DNA"/>
</dbReference>
<accession>A0A150MEG4</accession>
<gene>
    <name evidence="1" type="ORF">B4135_1145</name>
</gene>
<organism evidence="1 2">
    <name type="scientific">Caldibacillus debilis</name>
    <dbReference type="NCBI Taxonomy" id="301148"/>
    <lineage>
        <taxon>Bacteria</taxon>
        <taxon>Bacillati</taxon>
        <taxon>Bacillota</taxon>
        <taxon>Bacilli</taxon>
        <taxon>Bacillales</taxon>
        <taxon>Bacillaceae</taxon>
        <taxon>Caldibacillus</taxon>
    </lineage>
</organism>
<dbReference type="AlphaFoldDB" id="A0A150MEG4"/>
<dbReference type="STRING" id="301148.B4135_1145"/>
<proteinExistence type="predicted"/>
<sequence>MFLLLFLLLLFIILMPIAEKIRDGGLCRRPDSKNAYRIFGVTIG</sequence>